<dbReference type="Pfam" id="PF01738">
    <property type="entry name" value="DLH"/>
    <property type="match status" value="1"/>
</dbReference>
<reference evidence="4" key="1">
    <citation type="journal article" date="2019" name="Int. J. Syst. Evol. Microbiol.">
        <title>The Global Catalogue of Microorganisms (GCM) 10K type strain sequencing project: providing services to taxonomists for standard genome sequencing and annotation.</title>
        <authorList>
            <consortium name="The Broad Institute Genomics Platform"/>
            <consortium name="The Broad Institute Genome Sequencing Center for Infectious Disease"/>
            <person name="Wu L."/>
            <person name="Ma J."/>
        </authorList>
    </citation>
    <scope>NUCLEOTIDE SEQUENCE [LARGE SCALE GENOMIC DNA]</scope>
    <source>
        <strain evidence="4">JCM 4816</strain>
    </source>
</reference>
<proteinExistence type="inferred from homology"/>
<accession>A0ABW1FX67</accession>
<protein>
    <submittedName>
        <fullName evidence="3">Dienelactone hydrolase family protein</fullName>
        <ecNumber evidence="3">3.1.-.-</ecNumber>
    </submittedName>
</protein>
<dbReference type="Proteomes" id="UP001596174">
    <property type="component" value="Unassembled WGS sequence"/>
</dbReference>
<feature type="domain" description="Dienelactone hydrolase" evidence="2">
    <location>
        <begin position="51"/>
        <end position="211"/>
    </location>
</feature>
<organism evidence="3 4">
    <name type="scientific">Streptacidiphilus monticola</name>
    <dbReference type="NCBI Taxonomy" id="2161674"/>
    <lineage>
        <taxon>Bacteria</taxon>
        <taxon>Bacillati</taxon>
        <taxon>Actinomycetota</taxon>
        <taxon>Actinomycetes</taxon>
        <taxon>Kitasatosporales</taxon>
        <taxon>Streptomycetaceae</taxon>
        <taxon>Streptacidiphilus</taxon>
    </lineage>
</organism>
<gene>
    <name evidence="3" type="ORF">ACFP3V_07745</name>
</gene>
<dbReference type="InterPro" id="IPR029058">
    <property type="entry name" value="AB_hydrolase_fold"/>
</dbReference>
<sequence length="229" mass="23499">MSATVVHEVAIGVPEQEVRGDLVLPAGLSCVVVFAHGSGSSRFSPRNRAVASALQEAGLGTLLLDLLTEREERLDAMTGDFRFDIGLLASRLAAAVDWLGNRPATAGLPVGLFGASTGAAAAVRAAAEGPARVRAVVSRGGRPDLAGLEALGRVRAPVLLLVGGHDLEVLRLNRAAAEALTAPRRVVVVPGAGHLFEEPGALEQVAGAACDWFLDPPATTPPAKDADLC</sequence>
<dbReference type="PANTHER" id="PTHR22946">
    <property type="entry name" value="DIENELACTONE HYDROLASE DOMAIN-CONTAINING PROTEIN-RELATED"/>
    <property type="match status" value="1"/>
</dbReference>
<evidence type="ECO:0000259" key="2">
    <source>
        <dbReference type="Pfam" id="PF01738"/>
    </source>
</evidence>
<dbReference type="InterPro" id="IPR050261">
    <property type="entry name" value="FrsA_esterase"/>
</dbReference>
<dbReference type="RefSeq" id="WP_380581185.1">
    <property type="nucleotide sequence ID" value="NZ_JBHSQJ010000023.1"/>
</dbReference>
<evidence type="ECO:0000256" key="1">
    <source>
        <dbReference type="ARBA" id="ARBA00008645"/>
    </source>
</evidence>
<name>A0ABW1FX67_9ACTN</name>
<dbReference type="InterPro" id="IPR002925">
    <property type="entry name" value="Dienelactn_hydro"/>
</dbReference>
<evidence type="ECO:0000313" key="3">
    <source>
        <dbReference type="EMBL" id="MFC5907110.1"/>
    </source>
</evidence>
<dbReference type="SUPFAM" id="SSF53474">
    <property type="entry name" value="alpha/beta-Hydrolases"/>
    <property type="match status" value="1"/>
</dbReference>
<dbReference type="EMBL" id="JBHSQJ010000023">
    <property type="protein sequence ID" value="MFC5907110.1"/>
    <property type="molecule type" value="Genomic_DNA"/>
</dbReference>
<dbReference type="GO" id="GO:0016787">
    <property type="term" value="F:hydrolase activity"/>
    <property type="evidence" value="ECO:0007669"/>
    <property type="project" value="UniProtKB-KW"/>
</dbReference>
<dbReference type="Gene3D" id="3.40.50.1820">
    <property type="entry name" value="alpha/beta hydrolase"/>
    <property type="match status" value="1"/>
</dbReference>
<dbReference type="EC" id="3.1.-.-" evidence="3"/>
<comment type="caution">
    <text evidence="3">The sequence shown here is derived from an EMBL/GenBank/DDBJ whole genome shotgun (WGS) entry which is preliminary data.</text>
</comment>
<comment type="similarity">
    <text evidence="1">Belongs to the AB hydrolase superfamily.</text>
</comment>
<keyword evidence="3" id="KW-0378">Hydrolase</keyword>
<keyword evidence="4" id="KW-1185">Reference proteome</keyword>
<evidence type="ECO:0000313" key="4">
    <source>
        <dbReference type="Proteomes" id="UP001596174"/>
    </source>
</evidence>